<protein>
    <submittedName>
        <fullName evidence="2">Uncharacterized protein</fullName>
    </submittedName>
</protein>
<sequence>MSLNLYQRRKLDPMVNNDYYDDEGKTVYMVHTPTILHRTTTISKALYDLPIDSVPPQPCPSSILSPEEPGYDSGIQRVGSASVGEDLEEEANTSPPISRRGSRGSRSSGEHTNFIYLAQIDWGLLAFKSSKIRFGAGQYSGREMKAKDLFRSEGKQAGFFSSLAKTGKNTNGVFLVPLPR</sequence>
<keyword evidence="3" id="KW-1185">Reference proteome</keyword>
<feature type="region of interest" description="Disordered" evidence="1">
    <location>
        <begin position="57"/>
        <end position="108"/>
    </location>
</feature>
<dbReference type="EMBL" id="ML769406">
    <property type="protein sequence ID" value="KAE9405829.1"/>
    <property type="molecule type" value="Genomic_DNA"/>
</dbReference>
<evidence type="ECO:0000313" key="3">
    <source>
        <dbReference type="Proteomes" id="UP000799118"/>
    </source>
</evidence>
<accession>A0A6A4I539</accession>
<evidence type="ECO:0000313" key="2">
    <source>
        <dbReference type="EMBL" id="KAE9405829.1"/>
    </source>
</evidence>
<gene>
    <name evidence="2" type="ORF">BT96DRAFT_988074</name>
</gene>
<name>A0A6A4I539_9AGAR</name>
<organism evidence="2 3">
    <name type="scientific">Gymnopus androsaceus JB14</name>
    <dbReference type="NCBI Taxonomy" id="1447944"/>
    <lineage>
        <taxon>Eukaryota</taxon>
        <taxon>Fungi</taxon>
        <taxon>Dikarya</taxon>
        <taxon>Basidiomycota</taxon>
        <taxon>Agaricomycotina</taxon>
        <taxon>Agaricomycetes</taxon>
        <taxon>Agaricomycetidae</taxon>
        <taxon>Agaricales</taxon>
        <taxon>Marasmiineae</taxon>
        <taxon>Omphalotaceae</taxon>
        <taxon>Gymnopus</taxon>
    </lineage>
</organism>
<dbReference type="Proteomes" id="UP000799118">
    <property type="component" value="Unassembled WGS sequence"/>
</dbReference>
<evidence type="ECO:0000256" key="1">
    <source>
        <dbReference type="SAM" id="MobiDB-lite"/>
    </source>
</evidence>
<dbReference type="OrthoDB" id="3360976at2759"/>
<dbReference type="AlphaFoldDB" id="A0A6A4I539"/>
<proteinExistence type="predicted"/>
<reference evidence="2" key="1">
    <citation type="journal article" date="2019" name="Environ. Microbiol.">
        <title>Fungal ecological strategies reflected in gene transcription - a case study of two litter decomposers.</title>
        <authorList>
            <person name="Barbi F."/>
            <person name="Kohler A."/>
            <person name="Barry K."/>
            <person name="Baskaran P."/>
            <person name="Daum C."/>
            <person name="Fauchery L."/>
            <person name="Ihrmark K."/>
            <person name="Kuo A."/>
            <person name="LaButti K."/>
            <person name="Lipzen A."/>
            <person name="Morin E."/>
            <person name="Grigoriev I.V."/>
            <person name="Henrissat B."/>
            <person name="Lindahl B."/>
            <person name="Martin F."/>
        </authorList>
    </citation>
    <scope>NUCLEOTIDE SEQUENCE</scope>
    <source>
        <strain evidence="2">JB14</strain>
    </source>
</reference>